<evidence type="ECO:0000313" key="10">
    <source>
        <dbReference type="EMBL" id="KPQ43144.1"/>
    </source>
</evidence>
<gene>
    <name evidence="5" type="primary">sucD</name>
    <name evidence="10" type="ORF">MPEBLZ_02258</name>
</gene>
<dbReference type="PROSITE" id="PS00399">
    <property type="entry name" value="SUCCINYL_COA_LIG_2"/>
    <property type="match status" value="1"/>
</dbReference>
<evidence type="ECO:0000259" key="9">
    <source>
        <dbReference type="SMART" id="SM00881"/>
    </source>
</evidence>
<organism evidence="10 11">
    <name type="scientific">Candidatus Methanoperedens nitratireducens</name>
    <dbReference type="NCBI Taxonomy" id="1392998"/>
    <lineage>
        <taxon>Archaea</taxon>
        <taxon>Methanobacteriati</taxon>
        <taxon>Methanobacteriota</taxon>
        <taxon>Stenosarchaea group</taxon>
        <taxon>Methanomicrobia</taxon>
        <taxon>Methanosarcinales</taxon>
        <taxon>ANME-2 cluster</taxon>
        <taxon>Candidatus Methanoperedentaceae</taxon>
        <taxon>Candidatus Methanoperedens</taxon>
    </lineage>
</organism>
<dbReference type="PANTHER" id="PTHR11117">
    <property type="entry name" value="SUCCINYL-COA LIGASE SUBUNIT ALPHA"/>
    <property type="match status" value="1"/>
</dbReference>
<dbReference type="InterPro" id="IPR017440">
    <property type="entry name" value="Cit_synth/succinyl-CoA_lig_AS"/>
</dbReference>
<dbReference type="FunFam" id="3.40.50.261:FF:000006">
    <property type="entry name" value="Succinate--CoA ligase [ADP-forming] subunit alpha"/>
    <property type="match status" value="1"/>
</dbReference>
<dbReference type="EC" id="6.2.1.5" evidence="5"/>
<dbReference type="Pfam" id="PF02629">
    <property type="entry name" value="CoA_binding"/>
    <property type="match status" value="1"/>
</dbReference>
<accession>A0A0P8DZ64</accession>
<dbReference type="EMBL" id="LKCM01000173">
    <property type="protein sequence ID" value="KPQ43144.1"/>
    <property type="molecule type" value="Genomic_DNA"/>
</dbReference>
<dbReference type="InterPro" id="IPR016102">
    <property type="entry name" value="Succinyl-CoA_synth-like"/>
</dbReference>
<dbReference type="FunFam" id="3.40.50.720:FF:000277">
    <property type="entry name" value="Succinate--CoA ligase [ADP-forming] subunit alpha"/>
    <property type="match status" value="1"/>
</dbReference>
<dbReference type="InterPro" id="IPR033847">
    <property type="entry name" value="Citrt_syn/SCS-alpha_CS"/>
</dbReference>
<dbReference type="NCBIfam" id="NF004230">
    <property type="entry name" value="PRK05678.1"/>
    <property type="match status" value="1"/>
</dbReference>
<dbReference type="UniPathway" id="UPA00223">
    <property type="reaction ID" value="UER00999"/>
</dbReference>
<keyword evidence="4 5" id="KW-0547">Nucleotide-binding</keyword>
<dbReference type="InterPro" id="IPR036291">
    <property type="entry name" value="NAD(P)-bd_dom_sf"/>
</dbReference>
<keyword evidence="3 5" id="KW-0436">Ligase</keyword>
<comment type="caution">
    <text evidence="10">The sequence shown here is derived from an EMBL/GenBank/DDBJ whole genome shotgun (WGS) entry which is preliminary data.</text>
</comment>
<dbReference type="Pfam" id="PF00549">
    <property type="entry name" value="Ligase_CoA"/>
    <property type="match status" value="1"/>
</dbReference>
<dbReference type="AlphaFoldDB" id="A0A0P8DZ64"/>
<dbReference type="GO" id="GO:0043758">
    <property type="term" value="F:acetate-CoA ligase (ADP-forming) activity"/>
    <property type="evidence" value="ECO:0007669"/>
    <property type="project" value="UniProtKB-EC"/>
</dbReference>
<feature type="active site" description="Tele-phosphohistidine intermediate" evidence="5 6">
    <location>
        <position position="246"/>
    </location>
</feature>
<dbReference type="PRINTS" id="PR01798">
    <property type="entry name" value="SCOASYNTHASE"/>
</dbReference>
<dbReference type="PROSITE" id="PS01216">
    <property type="entry name" value="SUCCINYL_COA_LIG_1"/>
    <property type="match status" value="1"/>
</dbReference>
<dbReference type="SUPFAM" id="SSF51735">
    <property type="entry name" value="NAD(P)-binding Rossmann-fold domains"/>
    <property type="match status" value="1"/>
</dbReference>
<evidence type="ECO:0000256" key="7">
    <source>
        <dbReference type="RuleBase" id="RU000677"/>
    </source>
</evidence>
<comment type="similarity">
    <text evidence="5 7">Belongs to the succinate/malate CoA ligase alpha subunit family.</text>
</comment>
<comment type="catalytic activity">
    <reaction evidence="5 8">
        <text>succinate + ATP + CoA = succinyl-CoA + ADP + phosphate</text>
        <dbReference type="Rhea" id="RHEA:17661"/>
        <dbReference type="ChEBI" id="CHEBI:30031"/>
        <dbReference type="ChEBI" id="CHEBI:30616"/>
        <dbReference type="ChEBI" id="CHEBI:43474"/>
        <dbReference type="ChEBI" id="CHEBI:57287"/>
        <dbReference type="ChEBI" id="CHEBI:57292"/>
        <dbReference type="ChEBI" id="CHEBI:456216"/>
        <dbReference type="EC" id="6.2.1.5"/>
    </reaction>
</comment>
<dbReference type="GO" id="GO:0006099">
    <property type="term" value="P:tricarboxylic acid cycle"/>
    <property type="evidence" value="ECO:0007669"/>
    <property type="project" value="UniProtKB-UniRule"/>
</dbReference>
<sequence>MGILIDKNTRVLVQGITGHEGSLQTGQMIDFGTNIVGGVTPGKGGSLVHERPVFDSVNEALKETDANASVIFVPPQFAADSIFEAIDNGIELIVCITEGIPVHDMMRVWSYLKTSSSRLLGPNCPGITTPSASKIGIMPNHIHKPGNIGVVSRSGTLTYEIVDMLSKNDIGQSTSVGIGGDPVNGTSFVDILELFEDDSETHAVVMVGEIGGTTEEESIDFIKQMSKPVISYIVGVSAPPGKTMGHAGAIISMGVGTALEKIQAFEKAGITVAKSPSDIVQLVKNSL</sequence>
<comment type="function">
    <text evidence="5 8">Succinyl-CoA synthetase functions in the citric acid cycle (TCA), coupling the hydrolysis of succinyl-CoA to the synthesis of either ATP or GTP and thus represents the only step of substrate-level phosphorylation in the TCA. The alpha subunit of the enzyme binds the substrates coenzyme A and phosphate, while succinate binding and nucleotide specificity is provided by the beta subunit.</text>
</comment>
<dbReference type="PATRIC" id="fig|1719120.3.peg.2465"/>
<dbReference type="GO" id="GO:0004775">
    <property type="term" value="F:succinate-CoA ligase (ADP-forming) activity"/>
    <property type="evidence" value="ECO:0007669"/>
    <property type="project" value="UniProtKB-UniRule"/>
</dbReference>
<comment type="catalytic activity">
    <reaction evidence="1">
        <text>acetate + ATP + CoA = acetyl-CoA + ADP + phosphate</text>
        <dbReference type="Rhea" id="RHEA:15081"/>
        <dbReference type="ChEBI" id="CHEBI:30089"/>
        <dbReference type="ChEBI" id="CHEBI:30616"/>
        <dbReference type="ChEBI" id="CHEBI:43474"/>
        <dbReference type="ChEBI" id="CHEBI:57287"/>
        <dbReference type="ChEBI" id="CHEBI:57288"/>
        <dbReference type="ChEBI" id="CHEBI:456216"/>
        <dbReference type="EC" id="6.2.1.13"/>
    </reaction>
</comment>
<dbReference type="InterPro" id="IPR005810">
    <property type="entry name" value="CoA_lig_alpha"/>
</dbReference>
<evidence type="ECO:0000256" key="4">
    <source>
        <dbReference type="ARBA" id="ARBA00022741"/>
    </source>
</evidence>
<evidence type="ECO:0000313" key="11">
    <source>
        <dbReference type="Proteomes" id="UP000050360"/>
    </source>
</evidence>
<evidence type="ECO:0000256" key="3">
    <source>
        <dbReference type="ARBA" id="ARBA00022598"/>
    </source>
</evidence>
<dbReference type="Proteomes" id="UP000050360">
    <property type="component" value="Unassembled WGS sequence"/>
</dbReference>
<feature type="binding site" evidence="5">
    <location>
        <position position="43"/>
    </location>
    <ligand>
        <name>CoA</name>
        <dbReference type="ChEBI" id="CHEBI:57287"/>
    </ligand>
</feature>
<dbReference type="PIRSF" id="PIRSF001553">
    <property type="entry name" value="SucCS_alpha"/>
    <property type="match status" value="1"/>
</dbReference>
<evidence type="ECO:0000256" key="2">
    <source>
        <dbReference type="ARBA" id="ARBA00022532"/>
    </source>
</evidence>
<feature type="domain" description="CoA-binding" evidence="9">
    <location>
        <begin position="4"/>
        <end position="100"/>
    </location>
</feature>
<dbReference type="Gene3D" id="3.40.50.261">
    <property type="entry name" value="Succinyl-CoA synthetase domains"/>
    <property type="match status" value="1"/>
</dbReference>
<dbReference type="HAMAP" id="MF_01988">
    <property type="entry name" value="Succ_CoA_alpha"/>
    <property type="match status" value="1"/>
</dbReference>
<dbReference type="InterPro" id="IPR005811">
    <property type="entry name" value="SUCC_ACL_C"/>
</dbReference>
<evidence type="ECO:0000256" key="8">
    <source>
        <dbReference type="RuleBase" id="RU000699"/>
    </source>
</evidence>
<dbReference type="GO" id="GO:0004776">
    <property type="term" value="F:succinate-CoA ligase (GDP-forming) activity"/>
    <property type="evidence" value="ECO:0007669"/>
    <property type="project" value="RHEA"/>
</dbReference>
<protein>
    <recommendedName>
        <fullName evidence="5">Succinate--CoA ligase [ADP-forming] subunit alpha</fullName>
        <ecNumber evidence="5">6.2.1.5</ecNumber>
    </recommendedName>
    <alternativeName>
        <fullName evidence="5">Succinyl-CoA synthetase subunit alpha</fullName>
        <shortName evidence="5">SCS-alpha</shortName>
    </alternativeName>
</protein>
<comment type="pathway">
    <text evidence="5 8">Carbohydrate metabolism; tricarboxylic acid cycle; succinate from succinyl-CoA (ligase route): step 1/1.</text>
</comment>
<feature type="binding site" evidence="5">
    <location>
        <position position="159"/>
    </location>
    <ligand>
        <name>substrate</name>
        <note>ligand shared with subunit beta</note>
    </ligand>
</feature>
<dbReference type="PANTHER" id="PTHR11117:SF2">
    <property type="entry name" value="SUCCINATE--COA LIGASE [ADP_GDP-FORMING] SUBUNIT ALPHA, MITOCHONDRIAL"/>
    <property type="match status" value="1"/>
</dbReference>
<feature type="binding site" evidence="5">
    <location>
        <begin position="96"/>
        <end position="98"/>
    </location>
    <ligand>
        <name>CoA</name>
        <dbReference type="ChEBI" id="CHEBI:57287"/>
    </ligand>
</feature>
<proteinExistence type="inferred from homology"/>
<evidence type="ECO:0000256" key="6">
    <source>
        <dbReference type="PIRSR" id="PIRSR001553-1"/>
    </source>
</evidence>
<dbReference type="NCBIfam" id="TIGR01019">
    <property type="entry name" value="sucCoAalpha"/>
    <property type="match status" value="1"/>
</dbReference>
<keyword evidence="2 5" id="KW-0816">Tricarboxylic acid cycle</keyword>
<dbReference type="SMART" id="SM00881">
    <property type="entry name" value="CoA_binding"/>
    <property type="match status" value="1"/>
</dbReference>
<feature type="binding site" evidence="5">
    <location>
        <begin position="17"/>
        <end position="20"/>
    </location>
    <ligand>
        <name>CoA</name>
        <dbReference type="ChEBI" id="CHEBI:57287"/>
    </ligand>
</feature>
<evidence type="ECO:0000256" key="5">
    <source>
        <dbReference type="HAMAP-Rule" id="MF_01988"/>
    </source>
</evidence>
<dbReference type="GO" id="GO:0009361">
    <property type="term" value="C:succinate-CoA ligase complex (ADP-forming)"/>
    <property type="evidence" value="ECO:0007669"/>
    <property type="project" value="TreeGrafter"/>
</dbReference>
<reference evidence="10 11" key="1">
    <citation type="submission" date="2015-09" db="EMBL/GenBank/DDBJ databases">
        <title>A metagenomics-based metabolic model of nitrate-dependent anaerobic oxidation of methane by Methanoperedens-like archaea.</title>
        <authorList>
            <person name="Arshad A."/>
            <person name="Speth D.R."/>
            <person name="De Graaf R.M."/>
            <person name="Op Den Camp H.J."/>
            <person name="Jetten M.S."/>
            <person name="Welte C.U."/>
        </authorList>
    </citation>
    <scope>NUCLEOTIDE SEQUENCE [LARGE SCALE GENOMIC DNA]</scope>
</reference>
<name>A0A0P8DZ64_9EURY</name>
<dbReference type="InterPro" id="IPR003781">
    <property type="entry name" value="CoA-bd"/>
</dbReference>
<dbReference type="SUPFAM" id="SSF52210">
    <property type="entry name" value="Succinyl-CoA synthetase domains"/>
    <property type="match status" value="1"/>
</dbReference>
<dbReference type="GO" id="GO:0000166">
    <property type="term" value="F:nucleotide binding"/>
    <property type="evidence" value="ECO:0007669"/>
    <property type="project" value="UniProtKB-KW"/>
</dbReference>
<dbReference type="Gene3D" id="3.40.50.720">
    <property type="entry name" value="NAD(P)-binding Rossmann-like Domain"/>
    <property type="match status" value="1"/>
</dbReference>
<comment type="catalytic activity">
    <reaction evidence="5">
        <text>GTP + succinate + CoA = succinyl-CoA + GDP + phosphate</text>
        <dbReference type="Rhea" id="RHEA:22120"/>
        <dbReference type="ChEBI" id="CHEBI:30031"/>
        <dbReference type="ChEBI" id="CHEBI:37565"/>
        <dbReference type="ChEBI" id="CHEBI:43474"/>
        <dbReference type="ChEBI" id="CHEBI:57287"/>
        <dbReference type="ChEBI" id="CHEBI:57292"/>
        <dbReference type="ChEBI" id="CHEBI:58189"/>
    </reaction>
</comment>
<comment type="subunit">
    <text evidence="5 8">Heterotetramer of two alpha and two beta subunits.</text>
</comment>
<evidence type="ECO:0000256" key="1">
    <source>
        <dbReference type="ARBA" id="ARBA00001619"/>
    </source>
</evidence>